<evidence type="ECO:0000256" key="1">
    <source>
        <dbReference type="SAM" id="MobiDB-lite"/>
    </source>
</evidence>
<feature type="region of interest" description="Disordered" evidence="1">
    <location>
        <begin position="1"/>
        <end position="67"/>
    </location>
</feature>
<protein>
    <submittedName>
        <fullName evidence="2">Unannotated protein</fullName>
    </submittedName>
</protein>
<organism evidence="2">
    <name type="scientific">freshwater metagenome</name>
    <dbReference type="NCBI Taxonomy" id="449393"/>
    <lineage>
        <taxon>unclassified sequences</taxon>
        <taxon>metagenomes</taxon>
        <taxon>ecological metagenomes</taxon>
    </lineage>
</organism>
<dbReference type="EMBL" id="CAFBMR010000058">
    <property type="protein sequence ID" value="CAB4919583.1"/>
    <property type="molecule type" value="Genomic_DNA"/>
</dbReference>
<reference evidence="2" key="1">
    <citation type="submission" date="2020-05" db="EMBL/GenBank/DDBJ databases">
        <authorList>
            <person name="Chiriac C."/>
            <person name="Salcher M."/>
            <person name="Ghai R."/>
            <person name="Kavagutti S V."/>
        </authorList>
    </citation>
    <scope>NUCLEOTIDE SEQUENCE</scope>
</reference>
<accession>A0A6J7HQP0</accession>
<feature type="compositionally biased region" description="Basic and acidic residues" evidence="1">
    <location>
        <begin position="37"/>
        <end position="46"/>
    </location>
</feature>
<evidence type="ECO:0000313" key="2">
    <source>
        <dbReference type="EMBL" id="CAB4919583.1"/>
    </source>
</evidence>
<dbReference type="AlphaFoldDB" id="A0A6J7HQP0"/>
<sequence length="67" mass="7167">MPQVEAVGTLTEPAHGLSAEDLPEGRAGVTCSSNQQTHDKGNREEAALVEPMRGLWDADENPDNHGE</sequence>
<name>A0A6J7HQP0_9ZZZZ</name>
<gene>
    <name evidence="2" type="ORF">UFOPK3610_01327</name>
</gene>
<proteinExistence type="predicted"/>